<dbReference type="InterPro" id="IPR052518">
    <property type="entry name" value="CHR_Transporter"/>
</dbReference>
<feature type="transmembrane region" description="Helical" evidence="7">
    <location>
        <begin position="110"/>
        <end position="130"/>
    </location>
</feature>
<proteinExistence type="inferred from homology"/>
<dbReference type="AlphaFoldDB" id="A0AAE3A5D2"/>
<dbReference type="EMBL" id="JAJEPS010000001">
    <property type="protein sequence ID" value="MCC2124874.1"/>
    <property type="molecule type" value="Genomic_DNA"/>
</dbReference>
<reference evidence="8 9" key="1">
    <citation type="submission" date="2021-10" db="EMBL/GenBank/DDBJ databases">
        <title>Anaerobic single-cell dispensing facilitates the cultivation of human gut bacteria.</title>
        <authorList>
            <person name="Afrizal A."/>
        </authorList>
    </citation>
    <scope>NUCLEOTIDE SEQUENCE [LARGE SCALE GENOMIC DNA]</scope>
    <source>
        <strain evidence="8 9">CLA-AA-H276</strain>
    </source>
</reference>
<evidence type="ECO:0000256" key="3">
    <source>
        <dbReference type="ARBA" id="ARBA00022475"/>
    </source>
</evidence>
<dbReference type="InterPro" id="IPR003370">
    <property type="entry name" value="Chromate_transpt"/>
</dbReference>
<keyword evidence="6 7" id="KW-0472">Membrane</keyword>
<organism evidence="8 9">
    <name type="scientific">Hominiventricola filiformis</name>
    <dbReference type="NCBI Taxonomy" id="2885352"/>
    <lineage>
        <taxon>Bacteria</taxon>
        <taxon>Bacillati</taxon>
        <taxon>Bacillota</taxon>
        <taxon>Clostridia</taxon>
        <taxon>Lachnospirales</taxon>
        <taxon>Lachnospiraceae</taxon>
        <taxon>Hominiventricola</taxon>
    </lineage>
</organism>
<keyword evidence="9" id="KW-1185">Reference proteome</keyword>
<feature type="transmembrane region" description="Helical" evidence="7">
    <location>
        <begin position="12"/>
        <end position="32"/>
    </location>
</feature>
<evidence type="ECO:0000313" key="9">
    <source>
        <dbReference type="Proteomes" id="UP001198220"/>
    </source>
</evidence>
<evidence type="ECO:0000256" key="7">
    <source>
        <dbReference type="SAM" id="Phobius"/>
    </source>
</evidence>
<comment type="subcellular location">
    <subcellularLocation>
        <location evidence="1">Cell membrane</location>
        <topology evidence="1">Multi-pass membrane protein</topology>
    </subcellularLocation>
</comment>
<evidence type="ECO:0000256" key="1">
    <source>
        <dbReference type="ARBA" id="ARBA00004651"/>
    </source>
</evidence>
<protein>
    <submittedName>
        <fullName evidence="8">Chromate transporter</fullName>
    </submittedName>
</protein>
<keyword evidence="4 7" id="KW-0812">Transmembrane</keyword>
<evidence type="ECO:0000313" key="8">
    <source>
        <dbReference type="EMBL" id="MCC2124874.1"/>
    </source>
</evidence>
<comment type="similarity">
    <text evidence="2">Belongs to the chromate ion transporter (CHR) (TC 2.A.51) family.</text>
</comment>
<keyword evidence="5 7" id="KW-1133">Transmembrane helix</keyword>
<dbReference type="PANTHER" id="PTHR43663">
    <property type="entry name" value="CHROMATE TRANSPORT PROTEIN-RELATED"/>
    <property type="match status" value="1"/>
</dbReference>
<dbReference type="Pfam" id="PF02417">
    <property type="entry name" value="Chromate_transp"/>
    <property type="match status" value="1"/>
</dbReference>
<dbReference type="PANTHER" id="PTHR43663:SF1">
    <property type="entry name" value="CHROMATE TRANSPORTER"/>
    <property type="match status" value="1"/>
</dbReference>
<name>A0AAE3A5D2_9FIRM</name>
<dbReference type="GO" id="GO:0015109">
    <property type="term" value="F:chromate transmembrane transporter activity"/>
    <property type="evidence" value="ECO:0007669"/>
    <property type="project" value="InterPro"/>
</dbReference>
<feature type="transmembrane region" description="Helical" evidence="7">
    <location>
        <begin position="77"/>
        <end position="98"/>
    </location>
</feature>
<keyword evidence="3" id="KW-1003">Cell membrane</keyword>
<comment type="caution">
    <text evidence="8">The sequence shown here is derived from an EMBL/GenBank/DDBJ whole genome shotgun (WGS) entry which is preliminary data.</text>
</comment>
<dbReference type="GO" id="GO:0005886">
    <property type="term" value="C:plasma membrane"/>
    <property type="evidence" value="ECO:0007669"/>
    <property type="project" value="UniProtKB-SubCell"/>
</dbReference>
<gene>
    <name evidence="8" type="ORF">LKD36_01625</name>
</gene>
<evidence type="ECO:0000256" key="6">
    <source>
        <dbReference type="ARBA" id="ARBA00023136"/>
    </source>
</evidence>
<evidence type="ECO:0000256" key="4">
    <source>
        <dbReference type="ARBA" id="ARBA00022692"/>
    </source>
</evidence>
<sequence length="185" mass="20380">MKNIKKGFQLFWFFFRIGFFTFGGGWSIVAQIQKEFVAKRKWMTEEELLDTVSVGRSLPGLMIGNVSFMFGYQNGGVFCAIMSLLGISVPALLIMTIVTMCYTKIKDNLYVARAMTGIRAAVVPIIGSAGLRLRKGAYTDKLCYGISVIMFVCCAFLNWNCAALIVASACVGLVLKREVLEHGAS</sequence>
<dbReference type="Proteomes" id="UP001198220">
    <property type="component" value="Unassembled WGS sequence"/>
</dbReference>
<evidence type="ECO:0000256" key="5">
    <source>
        <dbReference type="ARBA" id="ARBA00022989"/>
    </source>
</evidence>
<dbReference type="RefSeq" id="WP_118768918.1">
    <property type="nucleotide sequence ID" value="NZ_JAJEPS010000001.1"/>
</dbReference>
<accession>A0AAE3A5D2</accession>
<evidence type="ECO:0000256" key="2">
    <source>
        <dbReference type="ARBA" id="ARBA00005262"/>
    </source>
</evidence>
<feature type="transmembrane region" description="Helical" evidence="7">
    <location>
        <begin position="142"/>
        <end position="175"/>
    </location>
</feature>